<gene>
    <name evidence="1" type="ORF">LCGC14_1474730</name>
</gene>
<dbReference type="EMBL" id="LAZR01010412">
    <property type="protein sequence ID" value="KKM67087.1"/>
    <property type="molecule type" value="Genomic_DNA"/>
</dbReference>
<name>A0A0F9MD07_9ZZZZ</name>
<proteinExistence type="predicted"/>
<reference evidence="1" key="1">
    <citation type="journal article" date="2015" name="Nature">
        <title>Complex archaea that bridge the gap between prokaryotes and eukaryotes.</title>
        <authorList>
            <person name="Spang A."/>
            <person name="Saw J.H."/>
            <person name="Jorgensen S.L."/>
            <person name="Zaremba-Niedzwiedzka K."/>
            <person name="Martijn J."/>
            <person name="Lind A.E."/>
            <person name="van Eijk R."/>
            <person name="Schleper C."/>
            <person name="Guy L."/>
            <person name="Ettema T.J."/>
        </authorList>
    </citation>
    <scope>NUCLEOTIDE SEQUENCE</scope>
</reference>
<sequence length="90" mass="11052">MKKLNDIKKSISEMIEFMKNIDRLNEREQDWLLARLKQDKKILETSNCEECIQFIPDDRFRTHIVPYCDLKDEHMKSLEICKEFCEKDYY</sequence>
<comment type="caution">
    <text evidence="1">The sequence shown here is derived from an EMBL/GenBank/DDBJ whole genome shotgun (WGS) entry which is preliminary data.</text>
</comment>
<evidence type="ECO:0000313" key="1">
    <source>
        <dbReference type="EMBL" id="KKM67087.1"/>
    </source>
</evidence>
<dbReference type="AlphaFoldDB" id="A0A0F9MD07"/>
<accession>A0A0F9MD07</accession>
<organism evidence="1">
    <name type="scientific">marine sediment metagenome</name>
    <dbReference type="NCBI Taxonomy" id="412755"/>
    <lineage>
        <taxon>unclassified sequences</taxon>
        <taxon>metagenomes</taxon>
        <taxon>ecological metagenomes</taxon>
    </lineage>
</organism>
<protein>
    <submittedName>
        <fullName evidence="1">Uncharacterized protein</fullName>
    </submittedName>
</protein>